<organism evidence="2 3">
    <name type="scientific">Diploscapter pachys</name>
    <dbReference type="NCBI Taxonomy" id="2018661"/>
    <lineage>
        <taxon>Eukaryota</taxon>
        <taxon>Metazoa</taxon>
        <taxon>Ecdysozoa</taxon>
        <taxon>Nematoda</taxon>
        <taxon>Chromadorea</taxon>
        <taxon>Rhabditida</taxon>
        <taxon>Rhabditina</taxon>
        <taxon>Rhabditomorpha</taxon>
        <taxon>Rhabditoidea</taxon>
        <taxon>Rhabditidae</taxon>
        <taxon>Diploscapter</taxon>
    </lineage>
</organism>
<sequence length="86" mass="8888">MAAQTPSRRIFRAAPALYACTRRAPTGAAGTGASEGQAGRRAQTPCQASGSAFARTFLSPTHQRRMAIAVQSSSTAPNGQAPCRNP</sequence>
<feature type="region of interest" description="Disordered" evidence="1">
    <location>
        <begin position="24"/>
        <end position="45"/>
    </location>
</feature>
<keyword evidence="3" id="KW-1185">Reference proteome</keyword>
<comment type="caution">
    <text evidence="2">The sequence shown here is derived from an EMBL/GenBank/DDBJ whole genome shotgun (WGS) entry which is preliminary data.</text>
</comment>
<evidence type="ECO:0000313" key="3">
    <source>
        <dbReference type="Proteomes" id="UP000218231"/>
    </source>
</evidence>
<gene>
    <name evidence="2" type="ORF">WR25_11088</name>
</gene>
<evidence type="ECO:0000313" key="2">
    <source>
        <dbReference type="EMBL" id="PAV70294.1"/>
    </source>
</evidence>
<dbReference type="AlphaFoldDB" id="A0A2A2K8K9"/>
<feature type="compositionally biased region" description="Low complexity" evidence="1">
    <location>
        <begin position="24"/>
        <end position="39"/>
    </location>
</feature>
<evidence type="ECO:0000256" key="1">
    <source>
        <dbReference type="SAM" id="MobiDB-lite"/>
    </source>
</evidence>
<proteinExistence type="predicted"/>
<dbReference type="Proteomes" id="UP000218231">
    <property type="component" value="Unassembled WGS sequence"/>
</dbReference>
<name>A0A2A2K8K9_9BILA</name>
<reference evidence="2 3" key="1">
    <citation type="journal article" date="2017" name="Curr. Biol.">
        <title>Genome architecture and evolution of a unichromosomal asexual nematode.</title>
        <authorList>
            <person name="Fradin H."/>
            <person name="Zegar C."/>
            <person name="Gutwein M."/>
            <person name="Lucas J."/>
            <person name="Kovtun M."/>
            <person name="Corcoran D."/>
            <person name="Baugh L.R."/>
            <person name="Kiontke K."/>
            <person name="Gunsalus K."/>
            <person name="Fitch D.H."/>
            <person name="Piano F."/>
        </authorList>
    </citation>
    <scope>NUCLEOTIDE SEQUENCE [LARGE SCALE GENOMIC DNA]</scope>
    <source>
        <strain evidence="2">PF1309</strain>
    </source>
</reference>
<accession>A0A2A2K8K9</accession>
<dbReference type="EMBL" id="LIAE01009306">
    <property type="protein sequence ID" value="PAV70294.1"/>
    <property type="molecule type" value="Genomic_DNA"/>
</dbReference>
<protein>
    <submittedName>
        <fullName evidence="2">Uncharacterized protein</fullName>
    </submittedName>
</protein>